<accession>A0AAD9YV04</accession>
<proteinExistence type="predicted"/>
<reference evidence="1" key="1">
    <citation type="submission" date="2023-02" db="EMBL/GenBank/DDBJ databases">
        <title>Colletotrichum kahawae CIFC_Que2 genome sequencing and assembly.</title>
        <authorList>
            <person name="Baroncelli R."/>
        </authorList>
    </citation>
    <scope>NUCLEOTIDE SEQUENCE</scope>
    <source>
        <strain evidence="1">CIFC_Que2</strain>
    </source>
</reference>
<sequence>MTACGGIVIADEFAKRDCFQLPEPLHQRPAFLNGIINIRNRENITPRIWRLTDPRNRCDATCPAKLYTNMGVLGWLAYIHAPIASAQELDTFLLLPDTTQAYQPEHTQPPFLQEKTTPRPQIRMIDQRQHTLFDRKACVAFWHEMIPSSIIRIQHPPAARSPRPLFR</sequence>
<organism evidence="1 2">
    <name type="scientific">Colletotrichum kahawae</name>
    <name type="common">Coffee berry disease fungus</name>
    <dbReference type="NCBI Taxonomy" id="34407"/>
    <lineage>
        <taxon>Eukaryota</taxon>
        <taxon>Fungi</taxon>
        <taxon>Dikarya</taxon>
        <taxon>Ascomycota</taxon>
        <taxon>Pezizomycotina</taxon>
        <taxon>Sordariomycetes</taxon>
        <taxon>Hypocreomycetidae</taxon>
        <taxon>Glomerellales</taxon>
        <taxon>Glomerellaceae</taxon>
        <taxon>Colletotrichum</taxon>
        <taxon>Colletotrichum gloeosporioides species complex</taxon>
    </lineage>
</organism>
<name>A0AAD9YV04_COLKA</name>
<keyword evidence="2" id="KW-1185">Reference proteome</keyword>
<dbReference type="AlphaFoldDB" id="A0AAD9YV04"/>
<evidence type="ECO:0000313" key="1">
    <source>
        <dbReference type="EMBL" id="KAK2778175.1"/>
    </source>
</evidence>
<comment type="caution">
    <text evidence="1">The sequence shown here is derived from an EMBL/GenBank/DDBJ whole genome shotgun (WGS) entry which is preliminary data.</text>
</comment>
<gene>
    <name evidence="1" type="ORF">CKAH01_03131</name>
</gene>
<dbReference type="EMBL" id="VYYT01000013">
    <property type="protein sequence ID" value="KAK2778175.1"/>
    <property type="molecule type" value="Genomic_DNA"/>
</dbReference>
<evidence type="ECO:0000313" key="2">
    <source>
        <dbReference type="Proteomes" id="UP001281614"/>
    </source>
</evidence>
<protein>
    <submittedName>
        <fullName evidence="1">Uncharacterized protein</fullName>
    </submittedName>
</protein>
<dbReference type="Proteomes" id="UP001281614">
    <property type="component" value="Unassembled WGS sequence"/>
</dbReference>